<evidence type="ECO:0000313" key="2">
    <source>
        <dbReference type="Proteomes" id="UP001197247"/>
    </source>
</evidence>
<dbReference type="Proteomes" id="UP001197247">
    <property type="component" value="Unassembled WGS sequence"/>
</dbReference>
<keyword evidence="2" id="KW-1185">Reference proteome</keyword>
<dbReference type="RefSeq" id="WP_214157011.1">
    <property type="nucleotide sequence ID" value="NZ_JAHBAY010000006.1"/>
</dbReference>
<name>A0ABS5TI35_9ACTN</name>
<proteinExistence type="predicted"/>
<protein>
    <submittedName>
        <fullName evidence="1">Uncharacterized protein</fullName>
    </submittedName>
</protein>
<organism evidence="1 2">
    <name type="scientific">Kineosporia corallincola</name>
    <dbReference type="NCBI Taxonomy" id="2835133"/>
    <lineage>
        <taxon>Bacteria</taxon>
        <taxon>Bacillati</taxon>
        <taxon>Actinomycetota</taxon>
        <taxon>Actinomycetes</taxon>
        <taxon>Kineosporiales</taxon>
        <taxon>Kineosporiaceae</taxon>
        <taxon>Kineosporia</taxon>
    </lineage>
</organism>
<accession>A0ABS5TI35</accession>
<sequence>MEPVTQWVQVTWTKASRGGREATTRNAAPAGLLLPIAAAPLTHDVTMREEEGFRPESSYETSGLDAATGRLRHGSVKVRPRGDALSVRLMPFTIGYPPRRRRPPALLIGPGDWVRWVINYRFSGYRGWSYSQVTVNLANGKVPLETFLGHPTRTVDDRVSLF</sequence>
<evidence type="ECO:0000313" key="1">
    <source>
        <dbReference type="EMBL" id="MBT0770732.1"/>
    </source>
</evidence>
<comment type="caution">
    <text evidence="1">The sequence shown here is derived from an EMBL/GenBank/DDBJ whole genome shotgun (WGS) entry which is preliminary data.</text>
</comment>
<dbReference type="EMBL" id="JAHBAY010000006">
    <property type="protein sequence ID" value="MBT0770732.1"/>
    <property type="molecule type" value="Genomic_DNA"/>
</dbReference>
<reference evidence="1 2" key="1">
    <citation type="submission" date="2021-05" db="EMBL/GenBank/DDBJ databases">
        <title>Kineosporia and Streptomyces sp. nov. two new marine actinobacteria isolated from Coral.</title>
        <authorList>
            <person name="Buangrab K."/>
            <person name="Sutthacheep M."/>
            <person name="Yeemin T."/>
            <person name="Harunari E."/>
            <person name="Igarashi Y."/>
            <person name="Kanchanasin P."/>
            <person name="Tanasupawat S."/>
            <person name="Phongsopitanun W."/>
        </authorList>
    </citation>
    <scope>NUCLEOTIDE SEQUENCE [LARGE SCALE GENOMIC DNA]</scope>
    <source>
        <strain evidence="1 2">J2-2</strain>
    </source>
</reference>
<gene>
    <name evidence="1" type="ORF">KIH74_17445</name>
</gene>